<dbReference type="EMBL" id="JASCXX010000019">
    <property type="protein sequence ID" value="MDI6450331.1"/>
    <property type="molecule type" value="Genomic_DNA"/>
</dbReference>
<sequence length="75" mass="8141">MPTVIVVGTFLLLVLILIALRNAGSKCTEGFNDSKHIKEVQVLLQKGKWEKVAASYKLAILGGLDQINCITDSVN</sequence>
<organism evidence="1 2">
    <name type="scientific">Anaerobaca lacustris</name>
    <dbReference type="NCBI Taxonomy" id="3044600"/>
    <lineage>
        <taxon>Bacteria</taxon>
        <taxon>Pseudomonadati</taxon>
        <taxon>Planctomycetota</taxon>
        <taxon>Phycisphaerae</taxon>
        <taxon>Sedimentisphaerales</taxon>
        <taxon>Anaerobacaceae</taxon>
        <taxon>Anaerobaca</taxon>
    </lineage>
</organism>
<evidence type="ECO:0000313" key="2">
    <source>
        <dbReference type="Proteomes" id="UP001431776"/>
    </source>
</evidence>
<gene>
    <name evidence="1" type="ORF">QJ522_14820</name>
</gene>
<dbReference type="Proteomes" id="UP001431776">
    <property type="component" value="Unassembled WGS sequence"/>
</dbReference>
<dbReference type="AlphaFoldDB" id="A0AAW6U421"/>
<feature type="non-terminal residue" evidence="1">
    <location>
        <position position="75"/>
    </location>
</feature>
<proteinExistence type="predicted"/>
<accession>A0AAW6U421</accession>
<evidence type="ECO:0000313" key="1">
    <source>
        <dbReference type="EMBL" id="MDI6450331.1"/>
    </source>
</evidence>
<dbReference type="RefSeq" id="WP_349245742.1">
    <property type="nucleotide sequence ID" value="NZ_JASCXX010000019.1"/>
</dbReference>
<protein>
    <submittedName>
        <fullName evidence="1">Uncharacterized protein</fullName>
    </submittedName>
</protein>
<keyword evidence="2" id="KW-1185">Reference proteome</keyword>
<name>A0AAW6U421_9BACT</name>
<comment type="caution">
    <text evidence="1">The sequence shown here is derived from an EMBL/GenBank/DDBJ whole genome shotgun (WGS) entry which is preliminary data.</text>
</comment>
<reference evidence="1" key="1">
    <citation type="submission" date="2023-05" db="EMBL/GenBank/DDBJ databases">
        <title>Anaerotaeda fermentans gen. nov., sp. nov., a novel anaerobic planctomycete of the new family within the order Sedimentisphaerales isolated from Taman Peninsula, Russia.</title>
        <authorList>
            <person name="Khomyakova M.A."/>
            <person name="Merkel A.Y."/>
            <person name="Slobodkin A.I."/>
        </authorList>
    </citation>
    <scope>NUCLEOTIDE SEQUENCE</scope>
    <source>
        <strain evidence="1">M17dextr</strain>
    </source>
</reference>